<name>A0ABW1SDC5_9PROT</name>
<keyword evidence="2" id="KW-1185">Reference proteome</keyword>
<comment type="caution">
    <text evidence="1">The sequence shown here is derived from an EMBL/GenBank/DDBJ whole genome shotgun (WGS) entry which is preliminary data.</text>
</comment>
<sequence>MKTAYFALSLLVLAGCGGGGGTKEAAFEPGSCDAVRSVLAAGQETVPYSSLRGEPKMQGERVLNDTWIAKTPAFGEHCEIGVISGMMGTDISLYRCELFTALRSSDRETTEAEARALMSDVSDTIKGCLGDDWAVEETTEHNDFEVYQNLVFEPVSGRPGADTFDFTVDPIFLKMSYTPYMRGRSGPSGWIVELQFQEQRAVAE</sequence>
<dbReference type="PROSITE" id="PS51257">
    <property type="entry name" value="PROKAR_LIPOPROTEIN"/>
    <property type="match status" value="1"/>
</dbReference>
<dbReference type="Proteomes" id="UP001596303">
    <property type="component" value="Unassembled WGS sequence"/>
</dbReference>
<accession>A0ABW1SDC5</accession>
<gene>
    <name evidence="1" type="ORF">ACFQDM_16155</name>
</gene>
<organism evidence="1 2">
    <name type="scientific">Ponticaulis profundi</name>
    <dbReference type="NCBI Taxonomy" id="2665222"/>
    <lineage>
        <taxon>Bacteria</taxon>
        <taxon>Pseudomonadati</taxon>
        <taxon>Pseudomonadota</taxon>
        <taxon>Alphaproteobacteria</taxon>
        <taxon>Hyphomonadales</taxon>
        <taxon>Hyphomonadaceae</taxon>
        <taxon>Ponticaulis</taxon>
    </lineage>
</organism>
<evidence type="ECO:0000313" key="1">
    <source>
        <dbReference type="EMBL" id="MFC6199615.1"/>
    </source>
</evidence>
<evidence type="ECO:0008006" key="3">
    <source>
        <dbReference type="Google" id="ProtNLM"/>
    </source>
</evidence>
<evidence type="ECO:0000313" key="2">
    <source>
        <dbReference type="Proteomes" id="UP001596303"/>
    </source>
</evidence>
<dbReference type="EMBL" id="JBHSSW010000066">
    <property type="protein sequence ID" value="MFC6199615.1"/>
    <property type="molecule type" value="Genomic_DNA"/>
</dbReference>
<protein>
    <recommendedName>
        <fullName evidence="3">Lipoprotein</fullName>
    </recommendedName>
</protein>
<reference evidence="2" key="1">
    <citation type="journal article" date="2019" name="Int. J. Syst. Evol. Microbiol.">
        <title>The Global Catalogue of Microorganisms (GCM) 10K type strain sequencing project: providing services to taxonomists for standard genome sequencing and annotation.</title>
        <authorList>
            <consortium name="The Broad Institute Genomics Platform"/>
            <consortium name="The Broad Institute Genome Sequencing Center for Infectious Disease"/>
            <person name="Wu L."/>
            <person name="Ma J."/>
        </authorList>
    </citation>
    <scope>NUCLEOTIDE SEQUENCE [LARGE SCALE GENOMIC DNA]</scope>
    <source>
        <strain evidence="2">CGMCC-1.15741</strain>
    </source>
</reference>
<dbReference type="RefSeq" id="WP_377380810.1">
    <property type="nucleotide sequence ID" value="NZ_JBHSSW010000066.1"/>
</dbReference>
<proteinExistence type="predicted"/>